<dbReference type="RefSeq" id="WP_040142812.1">
    <property type="nucleotide sequence ID" value="NZ_CP006991.1"/>
</dbReference>
<keyword evidence="1" id="KW-0614">Plasmid</keyword>
<evidence type="ECO:0000313" key="1">
    <source>
        <dbReference type="EMBL" id="AIC31488.1"/>
    </source>
</evidence>
<dbReference type="AlphaFoldDB" id="A0A060I956"/>
<dbReference type="Proteomes" id="UP000027180">
    <property type="component" value="Plasmid pRetIE4771e"/>
</dbReference>
<name>A0A060I956_RHIET</name>
<proteinExistence type="predicted"/>
<evidence type="ECO:0000313" key="2">
    <source>
        <dbReference type="Proteomes" id="UP000027180"/>
    </source>
</evidence>
<dbReference type="OrthoDB" id="7375416at2"/>
<accession>A0A060I956</accession>
<organism evidence="1 2">
    <name type="scientific">Rhizobium etli bv. mimosae str. IE4771</name>
    <dbReference type="NCBI Taxonomy" id="1432050"/>
    <lineage>
        <taxon>Bacteria</taxon>
        <taxon>Pseudomonadati</taxon>
        <taxon>Pseudomonadota</taxon>
        <taxon>Alphaproteobacteria</taxon>
        <taxon>Hyphomicrobiales</taxon>
        <taxon>Rhizobiaceae</taxon>
        <taxon>Rhizobium/Agrobacterium group</taxon>
        <taxon>Rhizobium</taxon>
    </lineage>
</organism>
<reference evidence="1 2" key="1">
    <citation type="submission" date="2013-12" db="EMBL/GenBank/DDBJ databases">
        <title>Complete genome sequence of Rhizobium etli bv. mimosae IE4771.</title>
        <authorList>
            <person name="Bustos P."/>
            <person name="Santamaria R.I."/>
            <person name="Lozano L."/>
            <person name="Ormeno-Orrillo E."/>
            <person name="Rogel M.A."/>
            <person name="Romero D."/>
            <person name="Cevallos M.A."/>
            <person name="Martinez-Romero E."/>
            <person name="Gonzalez V."/>
        </authorList>
    </citation>
    <scope>NUCLEOTIDE SEQUENCE [LARGE SCALE GENOMIC DNA]</scope>
    <source>
        <strain evidence="1 2">IE4771</strain>
        <plasmid evidence="2">Plasmid pRetIE4771e</plasmid>
    </source>
</reference>
<sequence length="217" mass="23509">MPDYTIETTYHLPISRKRTYSADSAEAACHAAIKDGDRDEARNDHETPGETHVTGIWEGADAAYRSSAISVPSQFRGTTERKTGHFEILLGILKIVVSDAQAGGSTSADWMAKAAWAISRSESILAGAPDPHASVDLPKPHHVLAVLREDRVRAAVAAILEVDHDFGSLSPDAVTDEEIREACLTVVTVMDFSDQTGTAEFQAAMAALRRARRRRSV</sequence>
<gene>
    <name evidence="1" type="ORF">IE4771_PE00264</name>
</gene>
<dbReference type="KEGG" id="rei:IE4771_PE00264"/>
<geneLocation type="plasmid" evidence="1 2">
    <name>pRetIE4771e</name>
</geneLocation>
<dbReference type="EMBL" id="CP006991">
    <property type="protein sequence ID" value="AIC31488.1"/>
    <property type="molecule type" value="Genomic_DNA"/>
</dbReference>
<dbReference type="HOGENOM" id="CLU_1270291_0_0_5"/>
<protein>
    <submittedName>
        <fullName evidence="1">Uncharacterized protein</fullName>
    </submittedName>
</protein>